<dbReference type="OrthoDB" id="5844513at2759"/>
<keyword evidence="5 6" id="KW-0030">Aminoacyl-tRNA synthetase</keyword>
<dbReference type="PRINTS" id="PR01041">
    <property type="entry name" value="TRNASYNTHMET"/>
</dbReference>
<evidence type="ECO:0000259" key="7">
    <source>
        <dbReference type="Pfam" id="PF09334"/>
    </source>
</evidence>
<organism evidence="8 9">
    <name type="scientific">Opisthorchis viverrini</name>
    <name type="common">Southeast Asian liver fluke</name>
    <dbReference type="NCBI Taxonomy" id="6198"/>
    <lineage>
        <taxon>Eukaryota</taxon>
        <taxon>Metazoa</taxon>
        <taxon>Spiralia</taxon>
        <taxon>Lophotrochozoa</taxon>
        <taxon>Platyhelminthes</taxon>
        <taxon>Trematoda</taxon>
        <taxon>Digenea</taxon>
        <taxon>Opisthorchiida</taxon>
        <taxon>Opisthorchiata</taxon>
        <taxon>Opisthorchiidae</taxon>
        <taxon>Opisthorchis</taxon>
    </lineage>
</organism>
<comment type="similarity">
    <text evidence="6">Belongs to the class-I aminoacyl-tRNA synthetase family.</text>
</comment>
<evidence type="ECO:0000256" key="3">
    <source>
        <dbReference type="ARBA" id="ARBA00022840"/>
    </source>
</evidence>
<sequence length="205" mass="23195">VYVWLDALVNYLTVTRFQWASKKHTSDIPWPPDFQFFGKDILKFHAILWPALLMAVDLPLPRHLICHGHLLVDGEKMSKSRGNVIDPFSERLRLVPKVDTPGRADSEGLRYLLLRSALLSSDVSYSPALAKQVINSELVNCLGNLLSRITSVSINPNQAIVRINREEAEALFGGSDQDAELLKGWTHWLRHLMKCGGRMDSLIWP</sequence>
<dbReference type="CTD" id="20328018"/>
<dbReference type="PANTHER" id="PTHR43326:SF1">
    <property type="entry name" value="METHIONINE--TRNA LIGASE, MITOCHONDRIAL"/>
    <property type="match status" value="1"/>
</dbReference>
<evidence type="ECO:0000313" key="8">
    <source>
        <dbReference type="EMBL" id="KER27142.1"/>
    </source>
</evidence>
<dbReference type="PANTHER" id="PTHR43326">
    <property type="entry name" value="METHIONYL-TRNA SYNTHETASE"/>
    <property type="match status" value="1"/>
</dbReference>
<evidence type="ECO:0000313" key="9">
    <source>
        <dbReference type="Proteomes" id="UP000054324"/>
    </source>
</evidence>
<evidence type="ECO:0000256" key="4">
    <source>
        <dbReference type="ARBA" id="ARBA00022917"/>
    </source>
</evidence>
<dbReference type="KEGG" id="ovi:T265_13851"/>
<dbReference type="STRING" id="6198.A0A074ZN23"/>
<proteinExistence type="inferred from homology"/>
<dbReference type="InterPro" id="IPR014729">
    <property type="entry name" value="Rossmann-like_a/b/a_fold"/>
</dbReference>
<keyword evidence="3 6" id="KW-0067">ATP-binding</keyword>
<feature type="non-terminal residue" evidence="8">
    <location>
        <position position="1"/>
    </location>
</feature>
<evidence type="ECO:0000256" key="2">
    <source>
        <dbReference type="ARBA" id="ARBA00022741"/>
    </source>
</evidence>
<evidence type="ECO:0000256" key="5">
    <source>
        <dbReference type="ARBA" id="ARBA00023146"/>
    </source>
</evidence>
<name>A0A074ZN23_OPIVI</name>
<evidence type="ECO:0000256" key="1">
    <source>
        <dbReference type="ARBA" id="ARBA00022598"/>
    </source>
</evidence>
<dbReference type="GeneID" id="20328018"/>
<gene>
    <name evidence="8" type="ORF">T265_13851</name>
</gene>
<dbReference type="GO" id="GO:0006431">
    <property type="term" value="P:methionyl-tRNA aminoacylation"/>
    <property type="evidence" value="ECO:0007669"/>
    <property type="project" value="InterPro"/>
</dbReference>
<dbReference type="EMBL" id="KL596730">
    <property type="protein sequence ID" value="KER27142.1"/>
    <property type="molecule type" value="Genomic_DNA"/>
</dbReference>
<dbReference type="Gene3D" id="1.10.730.10">
    <property type="entry name" value="Isoleucyl-tRNA Synthetase, Domain 1"/>
    <property type="match status" value="1"/>
</dbReference>
<dbReference type="InterPro" id="IPR015413">
    <property type="entry name" value="Methionyl/Leucyl_tRNA_Synth"/>
</dbReference>
<dbReference type="Pfam" id="PF09334">
    <property type="entry name" value="tRNA-synt_1g"/>
    <property type="match status" value="1"/>
</dbReference>
<dbReference type="AlphaFoldDB" id="A0A074ZN23"/>
<reference evidence="8 9" key="1">
    <citation type="submission" date="2013-11" db="EMBL/GenBank/DDBJ databases">
        <title>Opisthorchis viverrini - life in the bile duct.</title>
        <authorList>
            <person name="Young N.D."/>
            <person name="Nagarajan N."/>
            <person name="Lin S.J."/>
            <person name="Korhonen P.K."/>
            <person name="Jex A.R."/>
            <person name="Hall R.S."/>
            <person name="Safavi-Hemami H."/>
            <person name="Kaewkong W."/>
            <person name="Bertrand D."/>
            <person name="Gao S."/>
            <person name="Seet Q."/>
            <person name="Wongkham S."/>
            <person name="Teh B.T."/>
            <person name="Wongkham C."/>
            <person name="Intapan P.M."/>
            <person name="Maleewong W."/>
            <person name="Yang X."/>
            <person name="Hu M."/>
            <person name="Wang Z."/>
            <person name="Hofmann A."/>
            <person name="Sternberg P.W."/>
            <person name="Tan P."/>
            <person name="Wang J."/>
            <person name="Gasser R.B."/>
        </authorList>
    </citation>
    <scope>NUCLEOTIDE SEQUENCE [LARGE SCALE GENOMIC DNA]</scope>
</reference>
<keyword evidence="9" id="KW-1185">Reference proteome</keyword>
<protein>
    <recommendedName>
        <fullName evidence="7">Methionyl/Leucyl tRNA synthetase domain-containing protein</fullName>
    </recommendedName>
</protein>
<keyword evidence="1 6" id="KW-0436">Ligase</keyword>
<keyword evidence="2 6" id="KW-0547">Nucleotide-binding</keyword>
<dbReference type="InterPro" id="IPR023457">
    <property type="entry name" value="Met-tRNA_synth_2"/>
</dbReference>
<evidence type="ECO:0000256" key="6">
    <source>
        <dbReference type="RuleBase" id="RU363039"/>
    </source>
</evidence>
<dbReference type="GO" id="GO:0005524">
    <property type="term" value="F:ATP binding"/>
    <property type="evidence" value="ECO:0007669"/>
    <property type="project" value="UniProtKB-KW"/>
</dbReference>
<dbReference type="GO" id="GO:0004825">
    <property type="term" value="F:methionine-tRNA ligase activity"/>
    <property type="evidence" value="ECO:0007669"/>
    <property type="project" value="InterPro"/>
</dbReference>
<feature type="domain" description="Methionyl/Leucyl tRNA synthetase" evidence="7">
    <location>
        <begin position="1"/>
        <end position="149"/>
    </location>
</feature>
<keyword evidence="4 6" id="KW-0648">Protein biosynthesis</keyword>
<accession>A0A074ZN23</accession>
<dbReference type="Proteomes" id="UP000054324">
    <property type="component" value="Unassembled WGS sequence"/>
</dbReference>
<dbReference type="RefSeq" id="XP_009169128.1">
    <property type="nucleotide sequence ID" value="XM_009170864.1"/>
</dbReference>
<dbReference type="InterPro" id="IPR033911">
    <property type="entry name" value="MetRS_core"/>
</dbReference>
<dbReference type="SUPFAM" id="SSF52374">
    <property type="entry name" value="Nucleotidylyl transferase"/>
    <property type="match status" value="1"/>
</dbReference>
<dbReference type="Gene3D" id="3.40.50.620">
    <property type="entry name" value="HUPs"/>
    <property type="match status" value="1"/>
</dbReference>